<feature type="transmembrane region" description="Helical" evidence="2">
    <location>
        <begin position="9"/>
        <end position="30"/>
    </location>
</feature>
<dbReference type="KEGG" id="pzi:CWO85_01400"/>
<sequence>MHKIQKKNLVIIVLVLLIIVSLVFVGIKLMNPQSSQEKSFSDTTQSLNGSEKQDENIEEVMIEVGDPKDMKTKIKEFIRNKIHNEDFNLLTYDVSVPSYNPIDKTITGTNSRGPIIQSGGFCCPIKDPSPDLLAVYFDGGGKAWSR</sequence>
<keyword evidence="4" id="KW-1185">Reference proteome</keyword>
<evidence type="ECO:0000313" key="4">
    <source>
        <dbReference type="Proteomes" id="UP000272462"/>
    </source>
</evidence>
<evidence type="ECO:0000313" key="3">
    <source>
        <dbReference type="EMBL" id="AYJ01184.1"/>
    </source>
</evidence>
<accession>A0A660HMD2</accession>
<dbReference type="AlphaFoldDB" id="A0A660HMD2"/>
<proteinExistence type="predicted"/>
<organism evidence="3 4">
    <name type="scientific">Ziziphus jujuba witches'-broom phytoplasma</name>
    <dbReference type="NCBI Taxonomy" id="135727"/>
    <lineage>
        <taxon>Bacteria</taxon>
        <taxon>Bacillati</taxon>
        <taxon>Mycoplasmatota</taxon>
        <taxon>Mollicutes</taxon>
        <taxon>Acholeplasmatales</taxon>
        <taxon>Acholeplasmataceae</taxon>
        <taxon>Candidatus Phytoplasma</taxon>
        <taxon>16SrV (Elm yellows group)</taxon>
    </lineage>
</organism>
<name>A0A660HMD2_ZIZJU</name>
<evidence type="ECO:0000256" key="1">
    <source>
        <dbReference type="SAM" id="MobiDB-lite"/>
    </source>
</evidence>
<protein>
    <submittedName>
        <fullName evidence="3">Uncharacterized protein</fullName>
    </submittedName>
</protein>
<dbReference type="RefSeq" id="WP_121463915.1">
    <property type="nucleotide sequence ID" value="NZ_CP025121.1"/>
</dbReference>
<feature type="compositionally biased region" description="Polar residues" evidence="1">
    <location>
        <begin position="36"/>
        <end position="50"/>
    </location>
</feature>
<dbReference type="OrthoDB" id="9794917at2"/>
<dbReference type="Proteomes" id="UP000272462">
    <property type="component" value="Chromosome"/>
</dbReference>
<reference evidence="3 4" key="1">
    <citation type="journal article" date="2018" name="BMC Genomics">
        <title>Comparative genome analysis of jujube witches'-broom Phytoplasma, an obligate pathogen that causes jujube witches'-broom disease.</title>
        <authorList>
            <person name="Wang J."/>
            <person name="Song L."/>
            <person name="Jiao Q."/>
            <person name="Yang S."/>
            <person name="Gao R."/>
            <person name="Lu X."/>
            <person name="Zhou G."/>
        </authorList>
    </citation>
    <scope>NUCLEOTIDE SEQUENCE [LARGE SCALE GENOMIC DNA]</scope>
    <source>
        <strain evidence="3">Jwb-nky</strain>
    </source>
</reference>
<keyword evidence="2" id="KW-1133">Transmembrane helix</keyword>
<dbReference type="EMBL" id="CP025121">
    <property type="protein sequence ID" value="AYJ01184.1"/>
    <property type="molecule type" value="Genomic_DNA"/>
</dbReference>
<gene>
    <name evidence="3" type="ORF">CWO85_01400</name>
</gene>
<keyword evidence="2" id="KW-0812">Transmembrane</keyword>
<keyword evidence="2" id="KW-0472">Membrane</keyword>
<feature type="region of interest" description="Disordered" evidence="1">
    <location>
        <begin position="36"/>
        <end position="57"/>
    </location>
</feature>
<evidence type="ECO:0000256" key="2">
    <source>
        <dbReference type="SAM" id="Phobius"/>
    </source>
</evidence>